<proteinExistence type="predicted"/>
<evidence type="ECO:0000313" key="2">
    <source>
        <dbReference type="Proteomes" id="UP000004014"/>
    </source>
</evidence>
<evidence type="ECO:0008006" key="3">
    <source>
        <dbReference type="Google" id="ProtNLM"/>
    </source>
</evidence>
<reference evidence="1 2" key="1">
    <citation type="submission" date="2011-03" db="EMBL/GenBank/DDBJ databases">
        <title>Deep-sequencing identification of multiple resistance mechanism for the high antibiotic-resistance strain Streptococcus suis R61.</title>
        <authorList>
            <person name="Hu P."/>
            <person name="Yang M."/>
            <person name="Jin M."/>
            <person name="Xiao J."/>
        </authorList>
    </citation>
    <scope>NUCLEOTIDE SEQUENCE [LARGE SCALE GENOMIC DNA]</scope>
    <source>
        <strain evidence="1 2">R61</strain>
    </source>
</reference>
<comment type="caution">
    <text evidence="1">The sequence shown here is derived from an EMBL/GenBank/DDBJ whole genome shotgun (WGS) entry which is preliminary data.</text>
</comment>
<dbReference type="EMBL" id="AEYY01000017">
    <property type="protein sequence ID" value="EHC03385.1"/>
    <property type="molecule type" value="Genomic_DNA"/>
</dbReference>
<dbReference type="InterPro" id="IPR027417">
    <property type="entry name" value="P-loop_NTPase"/>
</dbReference>
<sequence length="358" mass="41098">MDKRVVLASAGAGKTYFIANDFSDKERVYLITFTHRNVENIRKELLKRFDGMIPENIRISTFDSFVYNQLVRPFEPVANFPGIKSRGVEVNIEPSTDPRDYGTYFKLDNPKHFLLNDRFYVTRLSKFFMKQGRDFKKNALVRLKYFCDTIYIDEFQDYNGWDFKLIEYLMKSSETNVVAVGDIFQSLVANIRRDGNGSDLPFSIISSVDDLSQKLPKKVIIDTTTLVKSRRVAPKVCSFINNHLGIPIESSSDSNGEIKWLDNISDATLILMNSNIPKLVWDNRFKCPGVSNFINWSYSKGDTYPKTCIILTKPTSTLSNWDTLSNEVRNKLYVALTRSLGDVYLISSTIFAEYKNSI</sequence>
<dbReference type="GO" id="GO:0000725">
    <property type="term" value="P:recombinational repair"/>
    <property type="evidence" value="ECO:0007669"/>
    <property type="project" value="TreeGrafter"/>
</dbReference>
<dbReference type="InterPro" id="IPR000212">
    <property type="entry name" value="DNA_helicase_UvrD/REP"/>
</dbReference>
<dbReference type="GO" id="GO:0005524">
    <property type="term" value="F:ATP binding"/>
    <property type="evidence" value="ECO:0007669"/>
    <property type="project" value="InterPro"/>
</dbReference>
<dbReference type="Pfam" id="PF13245">
    <property type="entry name" value="AAA_19"/>
    <property type="match status" value="1"/>
</dbReference>
<dbReference type="GO" id="GO:0043138">
    <property type="term" value="F:3'-5' DNA helicase activity"/>
    <property type="evidence" value="ECO:0007669"/>
    <property type="project" value="TreeGrafter"/>
</dbReference>
<organism evidence="1 2">
    <name type="scientific">Streptococcus suis R61</name>
    <dbReference type="NCBI Taxonomy" id="996306"/>
    <lineage>
        <taxon>Bacteria</taxon>
        <taxon>Bacillati</taxon>
        <taxon>Bacillota</taxon>
        <taxon>Bacilli</taxon>
        <taxon>Lactobacillales</taxon>
        <taxon>Streptococcaceae</taxon>
        <taxon>Streptococcus</taxon>
    </lineage>
</organism>
<gene>
    <name evidence="1" type="ORF">SSUR61_0636</name>
</gene>
<dbReference type="RefSeq" id="WP_002940549.1">
    <property type="nucleotide sequence ID" value="NZ_AEYY01000017.1"/>
</dbReference>
<dbReference type="GO" id="GO:0005829">
    <property type="term" value="C:cytosol"/>
    <property type="evidence" value="ECO:0007669"/>
    <property type="project" value="TreeGrafter"/>
</dbReference>
<name>A0AA87FA50_STRSU</name>
<evidence type="ECO:0000313" key="1">
    <source>
        <dbReference type="EMBL" id="EHC03385.1"/>
    </source>
</evidence>
<dbReference type="GO" id="GO:0003677">
    <property type="term" value="F:DNA binding"/>
    <property type="evidence" value="ECO:0007669"/>
    <property type="project" value="InterPro"/>
</dbReference>
<dbReference type="PANTHER" id="PTHR11070">
    <property type="entry name" value="UVRD / RECB / PCRA DNA HELICASE FAMILY MEMBER"/>
    <property type="match status" value="1"/>
</dbReference>
<dbReference type="PANTHER" id="PTHR11070:SF2">
    <property type="entry name" value="ATP-DEPENDENT DNA HELICASE SRS2"/>
    <property type="match status" value="1"/>
</dbReference>
<dbReference type="Gene3D" id="3.40.50.300">
    <property type="entry name" value="P-loop containing nucleotide triphosphate hydrolases"/>
    <property type="match status" value="1"/>
</dbReference>
<dbReference type="AlphaFoldDB" id="A0AA87FA50"/>
<dbReference type="SUPFAM" id="SSF52540">
    <property type="entry name" value="P-loop containing nucleoside triphosphate hydrolases"/>
    <property type="match status" value="1"/>
</dbReference>
<dbReference type="Proteomes" id="UP000004014">
    <property type="component" value="Unassembled WGS sequence"/>
</dbReference>
<accession>A0AA87FA50</accession>
<protein>
    <recommendedName>
        <fullName evidence="3">DNA helicase</fullName>
    </recommendedName>
</protein>